<comment type="similarity">
    <text evidence="2">Belongs to the 'GDSL' lipolytic enzyme family.</text>
</comment>
<dbReference type="PANTHER" id="PTHR45650:SF57">
    <property type="entry name" value="BNAC09G22170D PROTEIN"/>
    <property type="match status" value="1"/>
</dbReference>
<accession>A0ABQ7XQZ0</accession>
<evidence type="ECO:0000313" key="10">
    <source>
        <dbReference type="Proteomes" id="UP000824890"/>
    </source>
</evidence>
<keyword evidence="4 8" id="KW-0732">Signal</keyword>
<feature type="signal peptide" evidence="8">
    <location>
        <begin position="1"/>
        <end position="27"/>
    </location>
</feature>
<dbReference type="EMBL" id="JAGKQM010000019">
    <property type="protein sequence ID" value="KAH0858380.1"/>
    <property type="molecule type" value="Genomic_DNA"/>
</dbReference>
<dbReference type="Pfam" id="PF00657">
    <property type="entry name" value="Lipase_GDSL"/>
    <property type="match status" value="1"/>
</dbReference>
<comment type="subcellular location">
    <subcellularLocation>
        <location evidence="1">Secreted</location>
    </subcellularLocation>
</comment>
<keyword evidence="3" id="KW-0964">Secreted</keyword>
<evidence type="ECO:0000313" key="9">
    <source>
        <dbReference type="EMBL" id="KAH0858380.1"/>
    </source>
</evidence>
<organism evidence="9 10">
    <name type="scientific">Brassica napus</name>
    <name type="common">Rape</name>
    <dbReference type="NCBI Taxonomy" id="3708"/>
    <lineage>
        <taxon>Eukaryota</taxon>
        <taxon>Viridiplantae</taxon>
        <taxon>Streptophyta</taxon>
        <taxon>Embryophyta</taxon>
        <taxon>Tracheophyta</taxon>
        <taxon>Spermatophyta</taxon>
        <taxon>Magnoliopsida</taxon>
        <taxon>eudicotyledons</taxon>
        <taxon>Gunneridae</taxon>
        <taxon>Pentapetalae</taxon>
        <taxon>rosids</taxon>
        <taxon>malvids</taxon>
        <taxon>Brassicales</taxon>
        <taxon>Brassicaceae</taxon>
        <taxon>Brassiceae</taxon>
        <taxon>Brassica</taxon>
    </lineage>
</organism>
<comment type="caution">
    <text evidence="9">The sequence shown here is derived from an EMBL/GenBank/DDBJ whole genome shotgun (WGS) entry which is preliminary data.</text>
</comment>
<dbReference type="InterPro" id="IPR051238">
    <property type="entry name" value="GDSL_esterase/lipase"/>
</dbReference>
<keyword evidence="6" id="KW-0442">Lipid degradation</keyword>
<dbReference type="Proteomes" id="UP000824890">
    <property type="component" value="Unassembled WGS sequence"/>
</dbReference>
<evidence type="ECO:0008006" key="11">
    <source>
        <dbReference type="Google" id="ProtNLM"/>
    </source>
</evidence>
<feature type="chain" id="PRO_5046182574" description="GDSL esterase/lipase At2g03980-like" evidence="8">
    <location>
        <begin position="28"/>
        <end position="441"/>
    </location>
</feature>
<dbReference type="CDD" id="cd01837">
    <property type="entry name" value="SGNH_plant_lipase_like"/>
    <property type="match status" value="1"/>
</dbReference>
<protein>
    <recommendedName>
        <fullName evidence="11">GDSL esterase/lipase At2g03980-like</fullName>
    </recommendedName>
</protein>
<keyword evidence="7" id="KW-0443">Lipid metabolism</keyword>
<reference evidence="9 10" key="1">
    <citation type="submission" date="2021-05" db="EMBL/GenBank/DDBJ databases">
        <title>Genome Assembly of Synthetic Allotetraploid Brassica napus Reveals Homoeologous Exchanges between Subgenomes.</title>
        <authorList>
            <person name="Davis J.T."/>
        </authorList>
    </citation>
    <scope>NUCLEOTIDE SEQUENCE [LARGE SCALE GENOMIC DNA]</scope>
    <source>
        <strain evidence="10">cv. Da-Ae</strain>
        <tissue evidence="9">Seedling</tissue>
    </source>
</reference>
<dbReference type="PANTHER" id="PTHR45650">
    <property type="entry name" value="GDSL-LIKE LIPASE/ACYLHYDROLASE-RELATED"/>
    <property type="match status" value="1"/>
</dbReference>
<evidence type="ECO:0000256" key="5">
    <source>
        <dbReference type="ARBA" id="ARBA00022801"/>
    </source>
</evidence>
<proteinExistence type="inferred from homology"/>
<dbReference type="Gene3D" id="3.40.50.1110">
    <property type="entry name" value="SGNH hydrolase"/>
    <property type="match status" value="1"/>
</dbReference>
<keyword evidence="10" id="KW-1185">Reference proteome</keyword>
<dbReference type="InterPro" id="IPR036514">
    <property type="entry name" value="SGNH_hydro_sf"/>
</dbReference>
<evidence type="ECO:0000256" key="3">
    <source>
        <dbReference type="ARBA" id="ARBA00022525"/>
    </source>
</evidence>
<gene>
    <name evidence="9" type="ORF">HID58_086641</name>
</gene>
<sequence length="441" mass="49294">MELPSSLKPFFLLLFVSCLLNVSTIISQSLKQEDVLFGGKFQALYVIGDSLVDSGNNNYLPTKVKSNFAPYGSDFEGGKPTGRFSNGKTIADYIAIYYGLPLAPAYMGLSEGQKNNISTGINYASASCGVFPATGKQLGECLSMDVQVNYFKETIDKNLKKRFKTKPELSKHLAKSLFMIAIGINDYVFLYNKTIDPNEFAEKLLHEYMTQIQRLQRLGARKFFINNLKPLGCYPNTLARNVPSGSCNEGANLLISIFNTKLRKALAHFKEKLAYTSFLYSDYFKFMLGLRGPSSNQASSNLMDTTSPCCPSVYDGGQYTSCTPDSIACKVPDSHIFFDPFHPTQMANFMYAIGCFQERRVCKFSSLLLPSLRCTISPSHRHAITPLHLFKLAVTELPLLCSSSPSRRHLTLATARLHFNLVRNDIGCYIGGRKKKRREKK</sequence>
<evidence type="ECO:0000256" key="2">
    <source>
        <dbReference type="ARBA" id="ARBA00008668"/>
    </source>
</evidence>
<evidence type="ECO:0000256" key="7">
    <source>
        <dbReference type="ARBA" id="ARBA00023098"/>
    </source>
</evidence>
<evidence type="ECO:0000256" key="1">
    <source>
        <dbReference type="ARBA" id="ARBA00004613"/>
    </source>
</evidence>
<dbReference type="InterPro" id="IPR001087">
    <property type="entry name" value="GDSL"/>
</dbReference>
<evidence type="ECO:0000256" key="8">
    <source>
        <dbReference type="SAM" id="SignalP"/>
    </source>
</evidence>
<evidence type="ECO:0000256" key="4">
    <source>
        <dbReference type="ARBA" id="ARBA00022729"/>
    </source>
</evidence>
<evidence type="ECO:0000256" key="6">
    <source>
        <dbReference type="ARBA" id="ARBA00022963"/>
    </source>
</evidence>
<name>A0ABQ7XQZ0_BRANA</name>
<dbReference type="InterPro" id="IPR035669">
    <property type="entry name" value="SGNH_plant_lipase-like"/>
</dbReference>
<keyword evidence="5" id="KW-0378">Hydrolase</keyword>